<keyword evidence="3" id="KW-1185">Reference proteome</keyword>
<dbReference type="Proteomes" id="UP000324748">
    <property type="component" value="Unassembled WGS sequence"/>
</dbReference>
<organism evidence="2 3">
    <name type="scientific">Puccinia graminis f. sp. tritici</name>
    <dbReference type="NCBI Taxonomy" id="56615"/>
    <lineage>
        <taxon>Eukaryota</taxon>
        <taxon>Fungi</taxon>
        <taxon>Dikarya</taxon>
        <taxon>Basidiomycota</taxon>
        <taxon>Pucciniomycotina</taxon>
        <taxon>Pucciniomycetes</taxon>
        <taxon>Pucciniales</taxon>
        <taxon>Pucciniaceae</taxon>
        <taxon>Puccinia</taxon>
    </lineage>
</organism>
<evidence type="ECO:0000313" key="2">
    <source>
        <dbReference type="EMBL" id="KAA1110158.1"/>
    </source>
</evidence>
<dbReference type="AlphaFoldDB" id="A0A5B0QAA6"/>
<feature type="compositionally biased region" description="Polar residues" evidence="1">
    <location>
        <begin position="1"/>
        <end position="18"/>
    </location>
</feature>
<protein>
    <submittedName>
        <fullName evidence="2">Uncharacterized protein</fullName>
    </submittedName>
</protein>
<feature type="compositionally biased region" description="Polar residues" evidence="1">
    <location>
        <begin position="34"/>
        <end position="43"/>
    </location>
</feature>
<sequence>MARTRNQLRSNRSCTSSPMYDPQGDKGSRGGSDGCTQPPSASNPQPPYASDQVQTNHEGPGNSVTLQAIPILPQK</sequence>
<evidence type="ECO:0000313" key="3">
    <source>
        <dbReference type="Proteomes" id="UP000324748"/>
    </source>
</evidence>
<feature type="region of interest" description="Disordered" evidence="1">
    <location>
        <begin position="1"/>
        <end position="75"/>
    </location>
</feature>
<comment type="caution">
    <text evidence="2">The sequence shown here is derived from an EMBL/GenBank/DDBJ whole genome shotgun (WGS) entry which is preliminary data.</text>
</comment>
<feature type="compositionally biased region" description="Polar residues" evidence="1">
    <location>
        <begin position="51"/>
        <end position="66"/>
    </location>
</feature>
<gene>
    <name evidence="2" type="ORF">PGT21_012828</name>
</gene>
<evidence type="ECO:0000256" key="1">
    <source>
        <dbReference type="SAM" id="MobiDB-lite"/>
    </source>
</evidence>
<reference evidence="2 3" key="1">
    <citation type="submission" date="2019-05" db="EMBL/GenBank/DDBJ databases">
        <title>Emergence of the Ug99 lineage of the wheat stem rust pathogen through somatic hybridization.</title>
        <authorList>
            <person name="Li F."/>
            <person name="Upadhyaya N.M."/>
            <person name="Sperschneider J."/>
            <person name="Matny O."/>
            <person name="Nguyen-Phuc H."/>
            <person name="Mago R."/>
            <person name="Raley C."/>
            <person name="Miller M.E."/>
            <person name="Silverstein K.A.T."/>
            <person name="Henningsen E."/>
            <person name="Hirsch C.D."/>
            <person name="Visser B."/>
            <person name="Pretorius Z.A."/>
            <person name="Steffenson B.J."/>
            <person name="Schwessinger B."/>
            <person name="Dodds P.N."/>
            <person name="Figueroa M."/>
        </authorList>
    </citation>
    <scope>NUCLEOTIDE SEQUENCE [LARGE SCALE GENOMIC DNA]</scope>
    <source>
        <strain evidence="2">21-0</strain>
    </source>
</reference>
<proteinExistence type="predicted"/>
<name>A0A5B0QAA6_PUCGR</name>
<accession>A0A5B0QAA6</accession>
<dbReference type="OrthoDB" id="10303979at2759"/>
<dbReference type="EMBL" id="VSWC01000027">
    <property type="protein sequence ID" value="KAA1110158.1"/>
    <property type="molecule type" value="Genomic_DNA"/>
</dbReference>